<sequence>MRGIPIVGAGQGMRSALELPRHDDATVMTERTTGEAASGHTAPVRFPLGGQPEWECAHGQDPWENEAPPLRGHRPRDDGPRGFDDPADLMSWFGDEKVTGAFLAEAAGS</sequence>
<proteinExistence type="predicted"/>
<dbReference type="KEGG" id="thao:NI17_019760"/>
<evidence type="ECO:0000313" key="2">
    <source>
        <dbReference type="EMBL" id="UOE18977.1"/>
    </source>
</evidence>
<dbReference type="RefSeq" id="WP_068693594.1">
    <property type="nucleotide sequence ID" value="NZ_CP063196.1"/>
</dbReference>
<dbReference type="AlphaFoldDB" id="A0A399FWH5"/>
<evidence type="ECO:0000256" key="1">
    <source>
        <dbReference type="SAM" id="MobiDB-lite"/>
    </source>
</evidence>
<evidence type="ECO:0000313" key="3">
    <source>
        <dbReference type="Proteomes" id="UP000265719"/>
    </source>
</evidence>
<feature type="compositionally biased region" description="Basic and acidic residues" evidence="1">
    <location>
        <begin position="75"/>
        <end position="84"/>
    </location>
</feature>
<organism evidence="2 3">
    <name type="scientific">Thermobifida halotolerans</name>
    <dbReference type="NCBI Taxonomy" id="483545"/>
    <lineage>
        <taxon>Bacteria</taxon>
        <taxon>Bacillati</taxon>
        <taxon>Actinomycetota</taxon>
        <taxon>Actinomycetes</taxon>
        <taxon>Streptosporangiales</taxon>
        <taxon>Nocardiopsidaceae</taxon>
        <taxon>Thermobifida</taxon>
    </lineage>
</organism>
<dbReference type="Proteomes" id="UP000265719">
    <property type="component" value="Chromosome"/>
</dbReference>
<reference evidence="2" key="1">
    <citation type="submission" date="2020-10" db="EMBL/GenBank/DDBJ databases">
        <title>De novo genome project of the cellulose decomposer Thermobifida halotolerans type strain.</title>
        <authorList>
            <person name="Nagy I."/>
            <person name="Horvath B."/>
            <person name="Kukolya J."/>
            <person name="Nagy I."/>
            <person name="Orsini M."/>
        </authorList>
    </citation>
    <scope>NUCLEOTIDE SEQUENCE</scope>
    <source>
        <strain evidence="2">DSM 44931</strain>
    </source>
</reference>
<dbReference type="EMBL" id="CP063196">
    <property type="protein sequence ID" value="UOE18977.1"/>
    <property type="molecule type" value="Genomic_DNA"/>
</dbReference>
<dbReference type="OrthoDB" id="3414915at2"/>
<feature type="region of interest" description="Disordered" evidence="1">
    <location>
        <begin position="32"/>
        <end position="88"/>
    </location>
</feature>
<gene>
    <name evidence="2" type="ORF">NI17_019760</name>
</gene>
<name>A0A399FWH5_9ACTN</name>
<accession>A0A399FWH5</accession>
<keyword evidence="3" id="KW-1185">Reference proteome</keyword>
<protein>
    <submittedName>
        <fullName evidence="2">Uncharacterized protein</fullName>
    </submittedName>
</protein>